<feature type="non-terminal residue" evidence="3">
    <location>
        <position position="1"/>
    </location>
</feature>
<dbReference type="InterPro" id="IPR029058">
    <property type="entry name" value="AB_hydrolase_fold"/>
</dbReference>
<dbReference type="SUPFAM" id="SSF53474">
    <property type="entry name" value="alpha/beta-Hydrolases"/>
    <property type="match status" value="1"/>
</dbReference>
<keyword evidence="1" id="KW-0325">Glycoprotein</keyword>
<evidence type="ECO:0000259" key="2">
    <source>
        <dbReference type="Pfam" id="PF00135"/>
    </source>
</evidence>
<keyword evidence="3" id="KW-0378">Hydrolase</keyword>
<accession>A0A8X6NMF9</accession>
<dbReference type="InterPro" id="IPR002018">
    <property type="entry name" value="CarbesteraseB"/>
</dbReference>
<dbReference type="EMBL" id="BMAW01106195">
    <property type="protein sequence ID" value="GFT23106.1"/>
    <property type="molecule type" value="Genomic_DNA"/>
</dbReference>
<feature type="domain" description="Carboxylesterase type B" evidence="2">
    <location>
        <begin position="1"/>
        <end position="107"/>
    </location>
</feature>
<evidence type="ECO:0000313" key="4">
    <source>
        <dbReference type="Proteomes" id="UP000887013"/>
    </source>
</evidence>
<dbReference type="Proteomes" id="UP000887013">
    <property type="component" value="Unassembled WGS sequence"/>
</dbReference>
<dbReference type="Gene3D" id="3.40.50.1820">
    <property type="entry name" value="alpha/beta hydrolase"/>
    <property type="match status" value="1"/>
</dbReference>
<dbReference type="OrthoDB" id="6475789at2759"/>
<reference evidence="3" key="1">
    <citation type="submission" date="2020-08" db="EMBL/GenBank/DDBJ databases">
        <title>Multicomponent nature underlies the extraordinary mechanical properties of spider dragline silk.</title>
        <authorList>
            <person name="Kono N."/>
            <person name="Nakamura H."/>
            <person name="Mori M."/>
            <person name="Yoshida Y."/>
            <person name="Ohtoshi R."/>
            <person name="Malay A.D."/>
            <person name="Moran D.A.P."/>
            <person name="Tomita M."/>
            <person name="Numata K."/>
            <person name="Arakawa K."/>
        </authorList>
    </citation>
    <scope>NUCLEOTIDE SEQUENCE</scope>
</reference>
<organism evidence="3 4">
    <name type="scientific">Nephila pilipes</name>
    <name type="common">Giant wood spider</name>
    <name type="synonym">Nephila maculata</name>
    <dbReference type="NCBI Taxonomy" id="299642"/>
    <lineage>
        <taxon>Eukaryota</taxon>
        <taxon>Metazoa</taxon>
        <taxon>Ecdysozoa</taxon>
        <taxon>Arthropoda</taxon>
        <taxon>Chelicerata</taxon>
        <taxon>Arachnida</taxon>
        <taxon>Araneae</taxon>
        <taxon>Araneomorphae</taxon>
        <taxon>Entelegynae</taxon>
        <taxon>Araneoidea</taxon>
        <taxon>Nephilidae</taxon>
        <taxon>Nephila</taxon>
    </lineage>
</organism>
<comment type="caution">
    <text evidence="3">The sequence shown here is derived from an EMBL/GenBank/DDBJ whole genome shotgun (WGS) entry which is preliminary data.</text>
</comment>
<dbReference type="Pfam" id="PF00135">
    <property type="entry name" value="COesterase"/>
    <property type="match status" value="1"/>
</dbReference>
<protein>
    <submittedName>
        <fullName evidence="3">Carboxylic ester hydrolase</fullName>
    </submittedName>
</protein>
<dbReference type="PANTHER" id="PTHR11559">
    <property type="entry name" value="CARBOXYLESTERASE"/>
    <property type="match status" value="1"/>
</dbReference>
<sequence>LWDILEGLRWVNQNIEYFGGDVTKITISGESVGAISVAYLSTSPLAKGLYSRQIMESGSPILFTLAALKNMNVDLAQQLAKAANCANDTFTIQNNPGPVVSCLKSNST</sequence>
<dbReference type="InterPro" id="IPR050309">
    <property type="entry name" value="Type-B_Carboxylest/Lipase"/>
</dbReference>
<gene>
    <name evidence="3" type="primary">ACES_52</name>
    <name evidence="3" type="ORF">NPIL_665711</name>
</gene>
<proteinExistence type="predicted"/>
<dbReference type="AlphaFoldDB" id="A0A8X6NMF9"/>
<evidence type="ECO:0000256" key="1">
    <source>
        <dbReference type="ARBA" id="ARBA00023180"/>
    </source>
</evidence>
<keyword evidence="4" id="KW-1185">Reference proteome</keyword>
<dbReference type="GO" id="GO:0016787">
    <property type="term" value="F:hydrolase activity"/>
    <property type="evidence" value="ECO:0007669"/>
    <property type="project" value="UniProtKB-KW"/>
</dbReference>
<name>A0A8X6NMF9_NEPPI</name>
<evidence type="ECO:0000313" key="3">
    <source>
        <dbReference type="EMBL" id="GFT23106.1"/>
    </source>
</evidence>